<dbReference type="GO" id="GO:0005737">
    <property type="term" value="C:cytoplasm"/>
    <property type="evidence" value="ECO:0007669"/>
    <property type="project" value="UniProtKB-SubCell"/>
</dbReference>
<keyword evidence="6" id="KW-0328">Glycosyltransferase</keyword>
<evidence type="ECO:0000256" key="1">
    <source>
        <dbReference type="ARBA" id="ARBA00000439"/>
    </source>
</evidence>
<dbReference type="SUPFAM" id="SSF51445">
    <property type="entry name" value="(Trans)glycosidases"/>
    <property type="match status" value="1"/>
</dbReference>
<name>A0A8S0S4I1_OLEEU</name>
<keyword evidence="8" id="KW-0119">Carbohydrate metabolism</keyword>
<evidence type="ECO:0000256" key="2">
    <source>
        <dbReference type="ARBA" id="ARBA00004496"/>
    </source>
</evidence>
<evidence type="ECO:0000256" key="10">
    <source>
        <dbReference type="ARBA" id="ARBA00031501"/>
    </source>
</evidence>
<dbReference type="InterPro" id="IPR017853">
    <property type="entry name" value="GH"/>
</dbReference>
<dbReference type="PANTHER" id="PTHR32518:SF3">
    <property type="entry name" value="4-ALPHA-GLUCANOTRANSFERASE"/>
    <property type="match status" value="1"/>
</dbReference>
<evidence type="ECO:0000256" key="9">
    <source>
        <dbReference type="ARBA" id="ARBA00031423"/>
    </source>
</evidence>
<dbReference type="Pfam" id="PF02446">
    <property type="entry name" value="Glyco_hydro_77"/>
    <property type="match status" value="1"/>
</dbReference>
<dbReference type="Gramene" id="OE9A096994T1">
    <property type="protein sequence ID" value="OE9A096994C1"/>
    <property type="gene ID" value="OE9A096994"/>
</dbReference>
<evidence type="ECO:0000256" key="7">
    <source>
        <dbReference type="ARBA" id="ARBA00022679"/>
    </source>
</evidence>
<keyword evidence="7" id="KW-0808">Transferase</keyword>
<dbReference type="AlphaFoldDB" id="A0A8S0S4I1"/>
<evidence type="ECO:0000256" key="5">
    <source>
        <dbReference type="ARBA" id="ARBA00022490"/>
    </source>
</evidence>
<organism evidence="11 12">
    <name type="scientific">Olea europaea subsp. europaea</name>
    <dbReference type="NCBI Taxonomy" id="158383"/>
    <lineage>
        <taxon>Eukaryota</taxon>
        <taxon>Viridiplantae</taxon>
        <taxon>Streptophyta</taxon>
        <taxon>Embryophyta</taxon>
        <taxon>Tracheophyta</taxon>
        <taxon>Spermatophyta</taxon>
        <taxon>Magnoliopsida</taxon>
        <taxon>eudicotyledons</taxon>
        <taxon>Gunneridae</taxon>
        <taxon>Pentapetalae</taxon>
        <taxon>asterids</taxon>
        <taxon>lamiids</taxon>
        <taxon>Lamiales</taxon>
        <taxon>Oleaceae</taxon>
        <taxon>Oleeae</taxon>
        <taxon>Olea</taxon>
    </lineage>
</organism>
<keyword evidence="12" id="KW-1185">Reference proteome</keyword>
<dbReference type="PANTHER" id="PTHR32518">
    <property type="match status" value="1"/>
</dbReference>
<protein>
    <recommendedName>
        <fullName evidence="4">4-alpha-glucanotransferase</fullName>
        <ecNumber evidence="4">2.4.1.25</ecNumber>
    </recommendedName>
    <alternativeName>
        <fullName evidence="9">Amylomaltase</fullName>
    </alternativeName>
    <alternativeName>
        <fullName evidence="10">Disproportionating enzyme</fullName>
    </alternativeName>
</protein>
<accession>A0A8S0S4I1</accession>
<comment type="catalytic activity">
    <reaction evidence="1">
        <text>Transfers a segment of a (1-&gt;4)-alpha-D-glucan to a new position in an acceptor, which may be glucose or a (1-&gt;4)-alpha-D-glucan.</text>
        <dbReference type="EC" id="2.4.1.25"/>
    </reaction>
</comment>
<keyword evidence="5" id="KW-0963">Cytoplasm</keyword>
<evidence type="ECO:0000256" key="4">
    <source>
        <dbReference type="ARBA" id="ARBA00012560"/>
    </source>
</evidence>
<evidence type="ECO:0000313" key="12">
    <source>
        <dbReference type="Proteomes" id="UP000594638"/>
    </source>
</evidence>
<comment type="subcellular location">
    <subcellularLocation>
        <location evidence="2">Cytoplasm</location>
    </subcellularLocation>
</comment>
<dbReference type="GO" id="GO:0005975">
    <property type="term" value="P:carbohydrate metabolic process"/>
    <property type="evidence" value="ECO:0007669"/>
    <property type="project" value="InterPro"/>
</dbReference>
<evidence type="ECO:0000256" key="6">
    <source>
        <dbReference type="ARBA" id="ARBA00022676"/>
    </source>
</evidence>
<dbReference type="EMBL" id="CACTIH010003928">
    <property type="protein sequence ID" value="CAA2987494.1"/>
    <property type="molecule type" value="Genomic_DNA"/>
</dbReference>
<dbReference type="OrthoDB" id="6123450at2759"/>
<comment type="similarity">
    <text evidence="3">Belongs to the disproportionating enzyme family.</text>
</comment>
<comment type="caution">
    <text evidence="11">The sequence shown here is derived from an EMBL/GenBank/DDBJ whole genome shotgun (WGS) entry which is preliminary data.</text>
</comment>
<evidence type="ECO:0000256" key="3">
    <source>
        <dbReference type="ARBA" id="ARBA00005684"/>
    </source>
</evidence>
<dbReference type="Gene3D" id="3.20.20.80">
    <property type="entry name" value="Glycosidases"/>
    <property type="match status" value="2"/>
</dbReference>
<reference evidence="11 12" key="1">
    <citation type="submission" date="2019-12" db="EMBL/GenBank/DDBJ databases">
        <authorList>
            <person name="Alioto T."/>
            <person name="Alioto T."/>
            <person name="Gomez Garrido J."/>
        </authorList>
    </citation>
    <scope>NUCLEOTIDE SEQUENCE [LARGE SCALE GENOMIC DNA]</scope>
</reference>
<proteinExistence type="inferred from homology"/>
<dbReference type="EC" id="2.4.1.25" evidence="4"/>
<sequence length="343" mass="39996">MGPNRKLFVDFTTSQPKCIILSDGLMRERRGAGVANPMFSIRSDADLGVGEFLDLKLLVDWAVHSGFHFVQLLPINDTSVHGMWWDSYPYSLLSAFALHPLYLRVQTLSENITDDIKDVDYESTMTAKLSIAKKIYSHEKEATLSSTFFKNFYSENQDWLRPYAAFCFSRDFFETSDCSQWGQFSLFSQDKLSEASEYARKKEVVLKGDLPIGVDRNSGVYRNLFRMNTSTGAPLDYFDKNGQNWGFPTYNWEEMSRENYAWWRARLKTQMAKYFTAYRIDHILGFFRIWELPDHAMTGLCGKFRPSIPLIQEELEREGIWDFDRLSRPYIKQRFLEEKLGAS</sequence>
<evidence type="ECO:0000256" key="8">
    <source>
        <dbReference type="ARBA" id="ARBA00023277"/>
    </source>
</evidence>
<evidence type="ECO:0000313" key="11">
    <source>
        <dbReference type="EMBL" id="CAA2987494.1"/>
    </source>
</evidence>
<dbReference type="GO" id="GO:0004134">
    <property type="term" value="F:4-alpha-glucanotransferase activity"/>
    <property type="evidence" value="ECO:0007669"/>
    <property type="project" value="UniProtKB-EC"/>
</dbReference>
<dbReference type="Proteomes" id="UP000594638">
    <property type="component" value="Unassembled WGS sequence"/>
</dbReference>
<gene>
    <name evidence="11" type="ORF">OLEA9_A096994</name>
</gene>
<dbReference type="InterPro" id="IPR003385">
    <property type="entry name" value="Glyco_hydro_77"/>
</dbReference>